<dbReference type="FunCoup" id="D1C7J8">
    <property type="interactions" value="338"/>
</dbReference>
<accession>D1C7J8</accession>
<evidence type="ECO:0000313" key="2">
    <source>
        <dbReference type="EMBL" id="ACZ37831.1"/>
    </source>
</evidence>
<gene>
    <name evidence="2" type="ordered locus">Sthe_0392</name>
</gene>
<dbReference type="Pfam" id="PF02616">
    <property type="entry name" value="SMC_ScpA"/>
    <property type="match status" value="2"/>
</dbReference>
<reference evidence="3" key="1">
    <citation type="submission" date="2009-11" db="EMBL/GenBank/DDBJ databases">
        <title>The complete chromosome 1 of Sphaerobacter thermophilus DSM 20745.</title>
        <authorList>
            <person name="Lucas S."/>
            <person name="Copeland A."/>
            <person name="Lapidus A."/>
            <person name="Glavina del Rio T."/>
            <person name="Dalin E."/>
            <person name="Tice H."/>
            <person name="Bruce D."/>
            <person name="Goodwin L."/>
            <person name="Pitluck S."/>
            <person name="Kyrpides N."/>
            <person name="Mavromatis K."/>
            <person name="Ivanova N."/>
            <person name="Mikhailova N."/>
            <person name="LaButti K.M."/>
            <person name="Clum A."/>
            <person name="Sun H.I."/>
            <person name="Brettin T."/>
            <person name="Detter J.C."/>
            <person name="Han C."/>
            <person name="Larimer F."/>
            <person name="Land M."/>
            <person name="Hauser L."/>
            <person name="Markowitz V."/>
            <person name="Cheng J.F."/>
            <person name="Hugenholtz P."/>
            <person name="Woyke T."/>
            <person name="Wu D."/>
            <person name="Steenblock K."/>
            <person name="Schneider S."/>
            <person name="Pukall R."/>
            <person name="Goeker M."/>
            <person name="Klenk H.P."/>
            <person name="Eisen J.A."/>
        </authorList>
    </citation>
    <scope>NUCLEOTIDE SEQUENCE [LARGE SCALE GENOMIC DNA]</scope>
    <source>
        <strain evidence="3">ATCC 49802 / DSM 20745 / S 6022</strain>
    </source>
</reference>
<keyword evidence="3" id="KW-1185">Reference proteome</keyword>
<organism evidence="2 3">
    <name type="scientific">Sphaerobacter thermophilus (strain ATCC 49802 / DSM 20745 / KCCM 41009 / NCIMB 13125 / S 6022)</name>
    <dbReference type="NCBI Taxonomy" id="479434"/>
    <lineage>
        <taxon>Bacteria</taxon>
        <taxon>Pseudomonadati</taxon>
        <taxon>Thermomicrobiota</taxon>
        <taxon>Thermomicrobia</taxon>
        <taxon>Sphaerobacterales</taxon>
        <taxon>Sphaerobacterineae</taxon>
        <taxon>Sphaerobacteraceae</taxon>
        <taxon>Sphaerobacter</taxon>
    </lineage>
</organism>
<dbReference type="PANTHER" id="PTHR33969">
    <property type="entry name" value="SEGREGATION AND CONDENSATION PROTEIN A"/>
    <property type="match status" value="1"/>
</dbReference>
<dbReference type="STRING" id="479434.Sthe_0392"/>
<evidence type="ECO:0000256" key="1">
    <source>
        <dbReference type="ARBA" id="ARBA00044777"/>
    </source>
</evidence>
<dbReference type="Proteomes" id="UP000002027">
    <property type="component" value="Chromosome 1"/>
</dbReference>
<dbReference type="InParanoid" id="D1C7J8"/>
<name>D1C7J8_SPHTD</name>
<reference evidence="2 3" key="2">
    <citation type="journal article" date="2010" name="Stand. Genomic Sci.">
        <title>Complete genome sequence of Desulfohalobium retbaense type strain (HR(100)).</title>
        <authorList>
            <person name="Spring S."/>
            <person name="Nolan M."/>
            <person name="Lapidus A."/>
            <person name="Glavina Del Rio T."/>
            <person name="Copeland A."/>
            <person name="Tice H."/>
            <person name="Cheng J.F."/>
            <person name="Lucas S."/>
            <person name="Land M."/>
            <person name="Chen F."/>
            <person name="Bruce D."/>
            <person name="Goodwin L."/>
            <person name="Pitluck S."/>
            <person name="Ivanova N."/>
            <person name="Mavromatis K."/>
            <person name="Mikhailova N."/>
            <person name="Pati A."/>
            <person name="Chen A."/>
            <person name="Palaniappan K."/>
            <person name="Hauser L."/>
            <person name="Chang Y.J."/>
            <person name="Jeffries C.D."/>
            <person name="Munk C."/>
            <person name="Kiss H."/>
            <person name="Chain P."/>
            <person name="Han C."/>
            <person name="Brettin T."/>
            <person name="Detter J.C."/>
            <person name="Schuler E."/>
            <person name="Goker M."/>
            <person name="Rohde M."/>
            <person name="Bristow J."/>
            <person name="Eisen J.A."/>
            <person name="Markowitz V."/>
            <person name="Hugenholtz P."/>
            <person name="Kyrpides N.C."/>
            <person name="Klenk H.P."/>
        </authorList>
    </citation>
    <scope>NUCLEOTIDE SEQUENCE [LARGE SCALE GENOMIC DNA]</scope>
    <source>
        <strain evidence="3">ATCC 49802 / DSM 20745 / S 6022</strain>
    </source>
</reference>
<evidence type="ECO:0000313" key="3">
    <source>
        <dbReference type="Proteomes" id="UP000002027"/>
    </source>
</evidence>
<dbReference type="EMBL" id="CP001823">
    <property type="protein sequence ID" value="ACZ37831.1"/>
    <property type="molecule type" value="Genomic_DNA"/>
</dbReference>
<proteinExistence type="predicted"/>
<dbReference type="eggNOG" id="COG1354">
    <property type="taxonomic scope" value="Bacteria"/>
</dbReference>
<dbReference type="PANTHER" id="PTHR33969:SF2">
    <property type="entry name" value="SEGREGATION AND CONDENSATION PROTEIN A"/>
    <property type="match status" value="1"/>
</dbReference>
<dbReference type="InterPro" id="IPR003768">
    <property type="entry name" value="ScpA"/>
</dbReference>
<sequence>MTVAPPLRLADCQLRLPTFEGPLDVLLRLIERNQLDITDVSLVAVTDQFLAYVAALSDTPPELLAEFTAVASRLLALKSRSLLPAPPQEVEEPEPDDLTRQLRVYQAVKAAAGHLQVRERSGLRAFARPPARLDGLPVTEHLAPVPLPSLLRALRRCFGRVRPAPRPYRPTPIITLAQMTSRLLSRLRDRSRFSALLGDSPSRGEYLVGFIALLSLLRQRVVDATQSTLFGEIEVWRLDSAAEAADD</sequence>
<protein>
    <recommendedName>
        <fullName evidence="1">Segregation and condensation protein A</fullName>
    </recommendedName>
</protein>
<dbReference type="KEGG" id="sti:Sthe_0392"/>
<dbReference type="Gene3D" id="6.10.250.2410">
    <property type="match status" value="1"/>
</dbReference>
<dbReference type="AlphaFoldDB" id="D1C7J8"/>
<dbReference type="HOGENOM" id="CLU_038686_3_2_0"/>